<protein>
    <recommendedName>
        <fullName evidence="5">HEAT repeat domain-containing protein</fullName>
    </recommendedName>
</protein>
<feature type="region of interest" description="Disordered" evidence="1">
    <location>
        <begin position="48"/>
        <end position="73"/>
    </location>
</feature>
<comment type="caution">
    <text evidence="3">The sequence shown here is derived from an EMBL/GenBank/DDBJ whole genome shotgun (WGS) entry which is preliminary data.</text>
</comment>
<feature type="chain" id="PRO_5046165728" description="HEAT repeat domain-containing protein" evidence="2">
    <location>
        <begin position="21"/>
        <end position="414"/>
    </location>
</feature>
<dbReference type="RefSeq" id="WP_386821270.1">
    <property type="nucleotide sequence ID" value="NZ_JBHUIT010000032.1"/>
</dbReference>
<dbReference type="EMBL" id="JBHUIT010000032">
    <property type="protein sequence ID" value="MFD2257881.1"/>
    <property type="molecule type" value="Genomic_DNA"/>
</dbReference>
<feature type="signal peptide" evidence="2">
    <location>
        <begin position="1"/>
        <end position="20"/>
    </location>
</feature>
<proteinExistence type="predicted"/>
<gene>
    <name evidence="3" type="ORF">ACFSSA_14455</name>
</gene>
<evidence type="ECO:0000313" key="4">
    <source>
        <dbReference type="Proteomes" id="UP001597375"/>
    </source>
</evidence>
<sequence>MKKSTLISSHFLIFALGASIAIISTRQAKKQEADALLAATDPASVAFSHSQAQDSKAGPRTSREPSDRPARTRLAPKEALVKITEIGDAYERQRALMDFLDDLAPDQFAAVADQYRELNHYGNTGDELELLFRAWAKTDPLTALSYIEENPDMRRNRGEVLETWAGADPKAAENWAIQAHDGEGANPYMAAVIKGIAATDIETASRLTQEMPLSRERGRAIDAMAKALLMKGEDVAFAFTDSIADEQLKGSFVMIISQNLSRQDPQAAADWVASLEKGDLQSRASGEVARRLARLDVDKAASFVTSLEPEAQAAAAAATIPAMSQNDIAGTAKWVSSLAGTPGYDRVVESFVWSCDERAPEQSAAWIRGVSNPQQQLKLYHRMLGGWAKKDPAAVRQWVASNQVPESVVRRFSN</sequence>
<organism evidence="3 4">
    <name type="scientific">Luteolibacter algae</name>
    <dbReference type="NCBI Taxonomy" id="454151"/>
    <lineage>
        <taxon>Bacteria</taxon>
        <taxon>Pseudomonadati</taxon>
        <taxon>Verrucomicrobiota</taxon>
        <taxon>Verrucomicrobiia</taxon>
        <taxon>Verrucomicrobiales</taxon>
        <taxon>Verrucomicrobiaceae</taxon>
        <taxon>Luteolibacter</taxon>
    </lineage>
</organism>
<evidence type="ECO:0000256" key="2">
    <source>
        <dbReference type="SAM" id="SignalP"/>
    </source>
</evidence>
<dbReference type="Proteomes" id="UP001597375">
    <property type="component" value="Unassembled WGS sequence"/>
</dbReference>
<name>A0ABW5DCX6_9BACT</name>
<keyword evidence="2" id="KW-0732">Signal</keyword>
<evidence type="ECO:0000256" key="1">
    <source>
        <dbReference type="SAM" id="MobiDB-lite"/>
    </source>
</evidence>
<keyword evidence="4" id="KW-1185">Reference proteome</keyword>
<evidence type="ECO:0008006" key="5">
    <source>
        <dbReference type="Google" id="ProtNLM"/>
    </source>
</evidence>
<accession>A0ABW5DCX6</accession>
<reference evidence="4" key="1">
    <citation type="journal article" date="2019" name="Int. J. Syst. Evol. Microbiol.">
        <title>The Global Catalogue of Microorganisms (GCM) 10K type strain sequencing project: providing services to taxonomists for standard genome sequencing and annotation.</title>
        <authorList>
            <consortium name="The Broad Institute Genomics Platform"/>
            <consortium name="The Broad Institute Genome Sequencing Center for Infectious Disease"/>
            <person name="Wu L."/>
            <person name="Ma J."/>
        </authorList>
    </citation>
    <scope>NUCLEOTIDE SEQUENCE [LARGE SCALE GENOMIC DNA]</scope>
    <source>
        <strain evidence="4">CGMCC 4.7106</strain>
    </source>
</reference>
<feature type="compositionally biased region" description="Basic and acidic residues" evidence="1">
    <location>
        <begin position="61"/>
        <end position="73"/>
    </location>
</feature>
<evidence type="ECO:0000313" key="3">
    <source>
        <dbReference type="EMBL" id="MFD2257881.1"/>
    </source>
</evidence>